<dbReference type="GO" id="GO:0005634">
    <property type="term" value="C:nucleus"/>
    <property type="evidence" value="ECO:0007669"/>
    <property type="project" value="UniProtKB-SubCell"/>
</dbReference>
<feature type="region of interest" description="Disordered" evidence="3">
    <location>
        <begin position="1"/>
        <end position="159"/>
    </location>
</feature>
<protein>
    <recommendedName>
        <fullName evidence="2">Type 1 phosphatases regulator</fullName>
    </recommendedName>
</protein>
<dbReference type="GO" id="GO:0004865">
    <property type="term" value="F:protein serine/threonine phosphatase inhibitor activity"/>
    <property type="evidence" value="ECO:0007669"/>
    <property type="project" value="UniProtKB-UniRule"/>
</dbReference>
<organism evidence="4 5">
    <name type="scientific">Hesseltinella vesiculosa</name>
    <dbReference type="NCBI Taxonomy" id="101127"/>
    <lineage>
        <taxon>Eukaryota</taxon>
        <taxon>Fungi</taxon>
        <taxon>Fungi incertae sedis</taxon>
        <taxon>Mucoromycota</taxon>
        <taxon>Mucoromycotina</taxon>
        <taxon>Mucoromycetes</taxon>
        <taxon>Mucorales</taxon>
        <taxon>Cunninghamellaceae</taxon>
        <taxon>Hesseltinella</taxon>
    </lineage>
</organism>
<comment type="similarity">
    <text evidence="1 2">Belongs to the YPI1 family.</text>
</comment>
<dbReference type="Proteomes" id="UP000242146">
    <property type="component" value="Unassembled WGS sequence"/>
</dbReference>
<feature type="compositionally biased region" description="Basic and acidic residues" evidence="3">
    <location>
        <begin position="108"/>
        <end position="118"/>
    </location>
</feature>
<dbReference type="Pfam" id="PF07491">
    <property type="entry name" value="PPI_Ypi1"/>
    <property type="match status" value="1"/>
</dbReference>
<comment type="caution">
    <text evidence="4">The sequence shown here is derived from an EMBL/GenBank/DDBJ whole genome shotgun (WGS) entry which is preliminary data.</text>
</comment>
<keyword evidence="5" id="KW-1185">Reference proteome</keyword>
<dbReference type="STRING" id="101127.A0A1X2GAN5"/>
<dbReference type="GO" id="GO:0008157">
    <property type="term" value="F:protein phosphatase 1 binding"/>
    <property type="evidence" value="ECO:0007669"/>
    <property type="project" value="TreeGrafter"/>
</dbReference>
<evidence type="ECO:0000313" key="5">
    <source>
        <dbReference type="Proteomes" id="UP000242146"/>
    </source>
</evidence>
<feature type="compositionally biased region" description="Basic residues" evidence="3">
    <location>
        <begin position="119"/>
        <end position="132"/>
    </location>
</feature>
<evidence type="ECO:0000256" key="1">
    <source>
        <dbReference type="ARBA" id="ARBA00005605"/>
    </source>
</evidence>
<feature type="compositionally biased region" description="Polar residues" evidence="3">
    <location>
        <begin position="1"/>
        <end position="20"/>
    </location>
</feature>
<name>A0A1X2GAN5_9FUNG</name>
<accession>A0A1X2GAN5</accession>
<sequence>MAYQAGSQTRERTATPSHGSRTLALEESSVENSPSPSPDPSEIGVLRLRGDMSARRPPAVRWDSNVIDNEHMGKKKSKICCIYHKPKQVGESSDESDSSSSSSSDSENDSHNEADGQHDHHRHCRHRKKKKDPRSVSPNAYERQPVYKTRPNGTPSTSK</sequence>
<reference evidence="4 5" key="1">
    <citation type="submission" date="2016-07" db="EMBL/GenBank/DDBJ databases">
        <title>Pervasive Adenine N6-methylation of Active Genes in Fungi.</title>
        <authorList>
            <consortium name="DOE Joint Genome Institute"/>
            <person name="Mondo S.J."/>
            <person name="Dannebaum R.O."/>
            <person name="Kuo R.C."/>
            <person name="Labutti K."/>
            <person name="Haridas S."/>
            <person name="Kuo A."/>
            <person name="Salamov A."/>
            <person name="Ahrendt S.R."/>
            <person name="Lipzen A."/>
            <person name="Sullivan W."/>
            <person name="Andreopoulos W.B."/>
            <person name="Clum A."/>
            <person name="Lindquist E."/>
            <person name="Daum C."/>
            <person name="Ramamoorthy G.K."/>
            <person name="Gryganskyi A."/>
            <person name="Culley D."/>
            <person name="Magnuson J.K."/>
            <person name="James T.Y."/>
            <person name="O'Malley M.A."/>
            <person name="Stajich J.E."/>
            <person name="Spatafora J.W."/>
            <person name="Visel A."/>
            <person name="Grigoriev I.V."/>
        </authorList>
    </citation>
    <scope>NUCLEOTIDE SEQUENCE [LARGE SCALE GENOMIC DNA]</scope>
    <source>
        <strain evidence="4 5">NRRL 3301</strain>
    </source>
</reference>
<dbReference type="PANTHER" id="PTHR20835:SF0">
    <property type="entry name" value="E3 UBIQUITIN-PROTEIN LIGASE PPP1R11"/>
    <property type="match status" value="1"/>
</dbReference>
<comment type="function">
    <text evidence="2">Regulator of type 1 phosphatases which maintains protein phosphatase activity under strict control.</text>
</comment>
<keyword evidence="2" id="KW-0539">Nucleus</keyword>
<dbReference type="OrthoDB" id="307488at2759"/>
<dbReference type="AlphaFoldDB" id="A0A1X2GAN5"/>
<comment type="subcellular location">
    <subcellularLocation>
        <location evidence="2">Nucleus</location>
    </subcellularLocation>
</comment>
<dbReference type="InterPro" id="IPR011107">
    <property type="entry name" value="PPI_Ypi1"/>
</dbReference>
<gene>
    <name evidence="4" type="ORF">DM01DRAFT_1338369</name>
</gene>
<dbReference type="EMBL" id="MCGT01000027">
    <property type="protein sequence ID" value="ORX49182.1"/>
    <property type="molecule type" value="Genomic_DNA"/>
</dbReference>
<dbReference type="PANTHER" id="PTHR20835">
    <property type="entry name" value="E3 UBIQUITIN-PROTEIN LIGASE PPP1R11-RELATED"/>
    <property type="match status" value="1"/>
</dbReference>
<evidence type="ECO:0000256" key="3">
    <source>
        <dbReference type="SAM" id="MobiDB-lite"/>
    </source>
</evidence>
<evidence type="ECO:0000256" key="2">
    <source>
        <dbReference type="RuleBase" id="RU367162"/>
    </source>
</evidence>
<proteinExistence type="inferred from homology"/>
<evidence type="ECO:0000313" key="4">
    <source>
        <dbReference type="EMBL" id="ORX49182.1"/>
    </source>
</evidence>